<dbReference type="InterPro" id="IPR010106">
    <property type="entry name" value="RpnA"/>
</dbReference>
<reference evidence="3 4" key="1">
    <citation type="journal article" date="2019" name="Int. J. Syst. Evol. Microbiol.">
        <title>Photorhabdus khanii subsp. guanajuatensis subsp. nov., isolated from Heterorhabditis atacamensis, and Photorhabdus luminescens subsp. mexicana subsp. nov., isolated from Heterorhabditis mexicana entomopathogenic nematodes.</title>
        <authorList>
            <person name="Machado R.A.R."/>
            <person name="Bruno P."/>
            <person name="Arce C.C.M."/>
            <person name="Liechti N."/>
            <person name="Kohler A."/>
            <person name="Bernal J."/>
            <person name="Bruggmann R."/>
            <person name="Turlings T.C.J."/>
        </authorList>
    </citation>
    <scope>NUCLEOTIDE SEQUENCE [LARGE SCALE GENOMIC DNA]</scope>
    <source>
        <strain evidence="3 4">MEX20-17</strain>
    </source>
</reference>
<dbReference type="Pfam" id="PF04754">
    <property type="entry name" value="Transposase_31"/>
    <property type="match status" value="1"/>
</dbReference>
<dbReference type="PANTHER" id="PTHR34611:SF4">
    <property type="entry name" value="RECOMBINATION-PROMOTING NUCLEASE PSLT051"/>
    <property type="match status" value="1"/>
</dbReference>
<dbReference type="AlphaFoldDB" id="A0A4R4IL95"/>
<sequence>MKRKKTPTPHDAVFKQFLSHIDTARDFLEIHLPATLRAVCDLDTLRLESGSFIEDNLRVHYSDILYSLKTVQGDGYVYCVIEHQSSPDKMMAFRLMRYSISAMQRHLEQGHEKLPLVIPVLFYHGKIQPYPWSTHWLDCFDDPALAKEIYSGAFPLVDVTVIPDDRILTHKRVALLEIVQKHIRQRDMAELLKELVMLLTYDYYTDEQLKSMLNYLLQVGDTADPEGFIRRLAEQSPRYEEVLMTIAQKLEQKARKEGLQEGLQEGLHKGLQEGLHKGEKQGVLKVASAMMDIGIDRETIMKTTGLSQNELEQIRH</sequence>
<evidence type="ECO:0000313" key="3">
    <source>
        <dbReference type="EMBL" id="TDB41260.1"/>
    </source>
</evidence>
<organism evidence="3 4">
    <name type="scientific">Photorhabdus khanii subsp. guanajuatensis</name>
    <dbReference type="NCBI Taxonomy" id="2100166"/>
    <lineage>
        <taxon>Bacteria</taxon>
        <taxon>Pseudomonadati</taxon>
        <taxon>Pseudomonadota</taxon>
        <taxon>Gammaproteobacteria</taxon>
        <taxon>Enterobacterales</taxon>
        <taxon>Morganellaceae</taxon>
        <taxon>Photorhabdus</taxon>
    </lineage>
</organism>
<proteinExistence type="inferred from homology"/>
<dbReference type="InterPro" id="IPR051699">
    <property type="entry name" value="Rpn/YhgA-like_nuclease"/>
</dbReference>
<feature type="domain" description="Transposase (putative) YhgA-like" evidence="2">
    <location>
        <begin position="8"/>
        <end position="209"/>
    </location>
</feature>
<evidence type="ECO:0000313" key="4">
    <source>
        <dbReference type="Proteomes" id="UP000295598"/>
    </source>
</evidence>
<evidence type="ECO:0000259" key="2">
    <source>
        <dbReference type="Pfam" id="PF04754"/>
    </source>
</evidence>
<protein>
    <submittedName>
        <fullName evidence="3">ISNCY family transposase</fullName>
    </submittedName>
</protein>
<accession>A0A4R4IL95</accession>
<name>A0A4R4IL95_9GAMM</name>
<dbReference type="EMBL" id="PUJY01000149">
    <property type="protein sequence ID" value="TDB41260.1"/>
    <property type="molecule type" value="Genomic_DNA"/>
</dbReference>
<dbReference type="InterPro" id="IPR006842">
    <property type="entry name" value="Transposase_31"/>
</dbReference>
<comment type="similarity">
    <text evidence="1">Belongs to the Rpn/YhgA-like nuclease family.</text>
</comment>
<dbReference type="Proteomes" id="UP000295598">
    <property type="component" value="Unassembled WGS sequence"/>
</dbReference>
<dbReference type="GO" id="GO:0006310">
    <property type="term" value="P:DNA recombination"/>
    <property type="evidence" value="ECO:0007669"/>
    <property type="project" value="TreeGrafter"/>
</dbReference>
<dbReference type="NCBIfam" id="TIGR01784">
    <property type="entry name" value="T_den_put_tspse"/>
    <property type="match status" value="1"/>
</dbReference>
<comment type="caution">
    <text evidence="3">The sequence shown here is derived from an EMBL/GenBank/DDBJ whole genome shotgun (WGS) entry which is preliminary data.</text>
</comment>
<dbReference type="RefSeq" id="WP_132356508.1">
    <property type="nucleotide sequence ID" value="NZ_CAWOJO010000149.1"/>
</dbReference>
<evidence type="ECO:0000256" key="1">
    <source>
        <dbReference type="ARBA" id="ARBA00009787"/>
    </source>
</evidence>
<dbReference type="PANTHER" id="PTHR34611">
    <property type="match status" value="1"/>
</dbReference>
<gene>
    <name evidence="3" type="ORF">C5467_24555</name>
</gene>
<dbReference type="GO" id="GO:1990238">
    <property type="term" value="F:double-stranded DNA endonuclease activity"/>
    <property type="evidence" value="ECO:0007669"/>
    <property type="project" value="TreeGrafter"/>
</dbReference>